<sequence>MITILEQSGIKAEVFLMLQNKILNSFIDKMMDPHEAAHVKTFSFAQVLCVYCALRLPYKERACGCIDLTIEPFFRALVRAVNKKVLKELRTKARILVLSDYGLTMFGVLDETGTLEYGQVFVQYSNDRHATVQGQRPCDHLLRYAMKIRALLKSYRIESESEALCGALSKLSKYVKENDPSDMAMVLESQVEHVVRRTREEFFSEQLDEAHRNLKASALYQRFRWVESDVRMRIVVNTSSFLPVPASRNSFSQRFEALLLLGVPHPGGGDQDGAQHGDTQVLTNLLRFMYKWINSSREFRFVKDPEELGLYKNIVSDACFKCAWCLKIFQGGSDGEVISKECRRHYLLGHLSLITLNRLSMSGNLAYLRRAPEACPCTELISIYIDREDEEFFLILHSYEDIFKMIMMDWSGVQDIQCTSRRSWTSSFYRSWSPGAAGR</sequence>
<accession>A0AAQ4E987</accession>
<comment type="catalytic activity">
    <reaction evidence="7 8">
        <text>RNA(n) + a ribonucleoside 5'-triphosphate = RNA(n+1) + diphosphate</text>
        <dbReference type="Rhea" id="RHEA:21248"/>
        <dbReference type="Rhea" id="RHEA-COMP:14527"/>
        <dbReference type="Rhea" id="RHEA-COMP:17342"/>
        <dbReference type="ChEBI" id="CHEBI:33019"/>
        <dbReference type="ChEBI" id="CHEBI:61557"/>
        <dbReference type="ChEBI" id="CHEBI:140395"/>
        <dbReference type="EC" id="2.7.7.48"/>
    </reaction>
</comment>
<protein>
    <recommendedName>
        <fullName evidence="8">RNA-dependent RNA polymerase</fullName>
        <ecNumber evidence="8">2.7.7.48</ecNumber>
    </recommendedName>
</protein>
<dbReference type="PANTHER" id="PTHR23079:SF55">
    <property type="entry name" value="RNA-DIRECTED RNA POLYMERASE"/>
    <property type="match status" value="1"/>
</dbReference>
<dbReference type="Pfam" id="PF26253">
    <property type="entry name" value="RdRP_head"/>
    <property type="match status" value="1"/>
</dbReference>
<evidence type="ECO:0000259" key="10">
    <source>
        <dbReference type="Pfam" id="PF26253"/>
    </source>
</evidence>
<dbReference type="InterPro" id="IPR057596">
    <property type="entry name" value="RDRP_core"/>
</dbReference>
<keyword evidence="3 8" id="KW-0808">Transferase</keyword>
<evidence type="ECO:0000256" key="8">
    <source>
        <dbReference type="RuleBase" id="RU363098"/>
    </source>
</evidence>
<comment type="caution">
    <text evidence="11">The sequence shown here is derived from an EMBL/GenBank/DDBJ whole genome shotgun (WGS) entry which is preliminary data.</text>
</comment>
<evidence type="ECO:0000256" key="3">
    <source>
        <dbReference type="ARBA" id="ARBA00022679"/>
    </source>
</evidence>
<evidence type="ECO:0000256" key="4">
    <source>
        <dbReference type="ARBA" id="ARBA00022695"/>
    </source>
</evidence>
<dbReference type="GO" id="GO:0030422">
    <property type="term" value="P:siRNA processing"/>
    <property type="evidence" value="ECO:0007669"/>
    <property type="project" value="TreeGrafter"/>
</dbReference>
<dbReference type="GO" id="GO:0031380">
    <property type="term" value="C:nuclear RNA-directed RNA polymerase complex"/>
    <property type="evidence" value="ECO:0007669"/>
    <property type="project" value="TreeGrafter"/>
</dbReference>
<evidence type="ECO:0000256" key="1">
    <source>
        <dbReference type="ARBA" id="ARBA00005762"/>
    </source>
</evidence>
<name>A0AAQ4E987_AMBAM</name>
<evidence type="ECO:0000256" key="7">
    <source>
        <dbReference type="ARBA" id="ARBA00048744"/>
    </source>
</evidence>
<evidence type="ECO:0000256" key="6">
    <source>
        <dbReference type="ARBA" id="ARBA00023158"/>
    </source>
</evidence>
<keyword evidence="5 8" id="KW-0694">RNA-binding</keyword>
<gene>
    <name evidence="11" type="ORF">V5799_025548</name>
</gene>
<proteinExistence type="inferred from homology"/>
<comment type="similarity">
    <text evidence="1 8">Belongs to the RdRP family.</text>
</comment>
<evidence type="ECO:0000313" key="12">
    <source>
        <dbReference type="Proteomes" id="UP001321473"/>
    </source>
</evidence>
<dbReference type="GO" id="GO:0003723">
    <property type="term" value="F:RNA binding"/>
    <property type="evidence" value="ECO:0007669"/>
    <property type="project" value="UniProtKB-KW"/>
</dbReference>
<dbReference type="InterPro" id="IPR007855">
    <property type="entry name" value="RDRP"/>
</dbReference>
<keyword evidence="2 8" id="KW-0696">RNA-directed RNA polymerase</keyword>
<feature type="domain" description="RDRP C-terminal head" evidence="10">
    <location>
        <begin position="143"/>
        <end position="221"/>
    </location>
</feature>
<dbReference type="Proteomes" id="UP001321473">
    <property type="component" value="Unassembled WGS sequence"/>
</dbReference>
<feature type="domain" description="RDRP core" evidence="9">
    <location>
        <begin position="1"/>
        <end position="129"/>
    </location>
</feature>
<evidence type="ECO:0000256" key="5">
    <source>
        <dbReference type="ARBA" id="ARBA00022884"/>
    </source>
</evidence>
<dbReference type="Pfam" id="PF05183">
    <property type="entry name" value="RdRP"/>
    <property type="match status" value="1"/>
</dbReference>
<dbReference type="AlphaFoldDB" id="A0AAQ4E987"/>
<keyword evidence="4 8" id="KW-0548">Nucleotidyltransferase</keyword>
<evidence type="ECO:0000259" key="9">
    <source>
        <dbReference type="Pfam" id="PF05183"/>
    </source>
</evidence>
<evidence type="ECO:0000256" key="2">
    <source>
        <dbReference type="ARBA" id="ARBA00022484"/>
    </source>
</evidence>
<dbReference type="EMBL" id="JARKHS020020025">
    <property type="protein sequence ID" value="KAK8771208.1"/>
    <property type="molecule type" value="Genomic_DNA"/>
</dbReference>
<keyword evidence="6" id="KW-0943">RNA-mediated gene silencing</keyword>
<organism evidence="11 12">
    <name type="scientific">Amblyomma americanum</name>
    <name type="common">Lone star tick</name>
    <dbReference type="NCBI Taxonomy" id="6943"/>
    <lineage>
        <taxon>Eukaryota</taxon>
        <taxon>Metazoa</taxon>
        <taxon>Ecdysozoa</taxon>
        <taxon>Arthropoda</taxon>
        <taxon>Chelicerata</taxon>
        <taxon>Arachnida</taxon>
        <taxon>Acari</taxon>
        <taxon>Parasitiformes</taxon>
        <taxon>Ixodida</taxon>
        <taxon>Ixodoidea</taxon>
        <taxon>Ixodidae</taxon>
        <taxon>Amblyomminae</taxon>
        <taxon>Amblyomma</taxon>
    </lineage>
</organism>
<evidence type="ECO:0000313" key="11">
    <source>
        <dbReference type="EMBL" id="KAK8771208.1"/>
    </source>
</evidence>
<dbReference type="GO" id="GO:0003968">
    <property type="term" value="F:RNA-directed RNA polymerase activity"/>
    <property type="evidence" value="ECO:0007669"/>
    <property type="project" value="UniProtKB-KW"/>
</dbReference>
<dbReference type="EC" id="2.7.7.48" evidence="8"/>
<keyword evidence="12" id="KW-1185">Reference proteome</keyword>
<dbReference type="PANTHER" id="PTHR23079">
    <property type="entry name" value="RNA-DEPENDENT RNA POLYMERASE"/>
    <property type="match status" value="1"/>
</dbReference>
<reference evidence="11 12" key="1">
    <citation type="journal article" date="2023" name="Arcadia Sci">
        <title>De novo assembly of a long-read Amblyomma americanum tick genome.</title>
        <authorList>
            <person name="Chou S."/>
            <person name="Poskanzer K.E."/>
            <person name="Rollins M."/>
            <person name="Thuy-Boun P.S."/>
        </authorList>
    </citation>
    <scope>NUCLEOTIDE SEQUENCE [LARGE SCALE GENOMIC DNA]</scope>
    <source>
        <strain evidence="11">F_SG_1</strain>
        <tissue evidence="11">Salivary glands</tissue>
    </source>
</reference>
<dbReference type="InterPro" id="IPR058752">
    <property type="entry name" value="RDRP_C_head"/>
</dbReference>